<dbReference type="InterPro" id="IPR019587">
    <property type="entry name" value="Polyketide_cyclase/dehydratase"/>
</dbReference>
<protein>
    <recommendedName>
        <fullName evidence="3">Polyketide cyclase</fullName>
    </recommendedName>
</protein>
<sequence length="140" mass="15421">MPNSYASTVIDAGADQVWGYLRDFGNLDDWLPGVALCEIEEGAPVGPGAVRRVDGAGGLFRERLLALDDDERTMTYEILQCPLPVRNYRATCRVAPVTDTGQAFVEWHAVFEADDAAKMAKIFTRGVFAPGLESLRKRFP</sequence>
<name>A0ABQ4G2X9_9ACTN</name>
<dbReference type="InterPro" id="IPR023393">
    <property type="entry name" value="START-like_dom_sf"/>
</dbReference>
<proteinExistence type="predicted"/>
<dbReference type="SUPFAM" id="SSF55961">
    <property type="entry name" value="Bet v1-like"/>
    <property type="match status" value="1"/>
</dbReference>
<dbReference type="PANTHER" id="PTHR39332:SF7">
    <property type="entry name" value="SRPBCC FAMILY PROTEIN"/>
    <property type="match status" value="1"/>
</dbReference>
<gene>
    <name evidence="1" type="ORF">Mco01_44270</name>
</gene>
<evidence type="ECO:0008006" key="3">
    <source>
        <dbReference type="Google" id="ProtNLM"/>
    </source>
</evidence>
<evidence type="ECO:0000313" key="2">
    <source>
        <dbReference type="Proteomes" id="UP000603904"/>
    </source>
</evidence>
<dbReference type="RefSeq" id="WP_036319716.1">
    <property type="nucleotide sequence ID" value="NZ_BAAAGP010000020.1"/>
</dbReference>
<accession>A0ABQ4G2X9</accession>
<evidence type="ECO:0000313" key="1">
    <source>
        <dbReference type="EMBL" id="GIH41427.1"/>
    </source>
</evidence>
<dbReference type="Pfam" id="PF10604">
    <property type="entry name" value="Polyketide_cyc2"/>
    <property type="match status" value="1"/>
</dbReference>
<dbReference type="EMBL" id="BOOC01000022">
    <property type="protein sequence ID" value="GIH41427.1"/>
    <property type="molecule type" value="Genomic_DNA"/>
</dbReference>
<reference evidence="1 2" key="1">
    <citation type="submission" date="2021-01" db="EMBL/GenBank/DDBJ databases">
        <title>Whole genome shotgun sequence of Microbispora corallina NBRC 16416.</title>
        <authorList>
            <person name="Komaki H."/>
            <person name="Tamura T."/>
        </authorList>
    </citation>
    <scope>NUCLEOTIDE SEQUENCE [LARGE SCALE GENOMIC DNA]</scope>
    <source>
        <strain evidence="1 2">NBRC 16416</strain>
    </source>
</reference>
<dbReference type="Gene3D" id="3.30.530.20">
    <property type="match status" value="1"/>
</dbReference>
<comment type="caution">
    <text evidence="1">The sequence shown here is derived from an EMBL/GenBank/DDBJ whole genome shotgun (WGS) entry which is preliminary data.</text>
</comment>
<dbReference type="PANTHER" id="PTHR39332">
    <property type="entry name" value="BLL4707 PROTEIN"/>
    <property type="match status" value="1"/>
</dbReference>
<organism evidence="1 2">
    <name type="scientific">Microbispora corallina</name>
    <dbReference type="NCBI Taxonomy" id="83302"/>
    <lineage>
        <taxon>Bacteria</taxon>
        <taxon>Bacillati</taxon>
        <taxon>Actinomycetota</taxon>
        <taxon>Actinomycetes</taxon>
        <taxon>Streptosporangiales</taxon>
        <taxon>Streptosporangiaceae</taxon>
        <taxon>Microbispora</taxon>
    </lineage>
</organism>
<dbReference type="CDD" id="cd07821">
    <property type="entry name" value="PYR_PYL_RCAR_like"/>
    <property type="match status" value="1"/>
</dbReference>
<dbReference type="Proteomes" id="UP000603904">
    <property type="component" value="Unassembled WGS sequence"/>
</dbReference>
<keyword evidence="2" id="KW-1185">Reference proteome</keyword>